<protein>
    <submittedName>
        <fullName evidence="2">Short-chain dehydrogenase</fullName>
    </submittedName>
</protein>
<dbReference type="PANTHER" id="PTHR43157:SF31">
    <property type="entry name" value="PHOSPHATIDYLINOSITOL-GLYCAN BIOSYNTHESIS CLASS F PROTEIN"/>
    <property type="match status" value="1"/>
</dbReference>
<reference evidence="3" key="2">
    <citation type="submission" date="2016-02" db="EMBL/GenBank/DDBJ databases">
        <title>Draft genome sequence of five rapidly growing Mycobacterium species.</title>
        <authorList>
            <person name="Katahira K."/>
            <person name="Gotou Y."/>
            <person name="Iida K."/>
            <person name="Ogura Y."/>
            <person name="Hayashi T."/>
        </authorList>
    </citation>
    <scope>NUCLEOTIDE SEQUENCE [LARGE SCALE GENOMIC DNA]</scope>
    <source>
        <strain evidence="3">JCM15298</strain>
    </source>
</reference>
<dbReference type="STRING" id="228230.RMCC_3598"/>
<reference evidence="3" key="1">
    <citation type="journal article" date="2016" name="Genome Announc.">
        <title>Draft Genome Sequences of Five Rapidly Growing Mycobacterium Species, M. thermoresistibile, M. fortuitum subsp. acetamidolyticum, M. canariasense, M. brisbanense, and M. novocastrense.</title>
        <authorList>
            <person name="Katahira K."/>
            <person name="Ogura Y."/>
            <person name="Gotoh Y."/>
            <person name="Hayashi T."/>
        </authorList>
    </citation>
    <scope>NUCLEOTIDE SEQUENCE [LARGE SCALE GENOMIC DNA]</scope>
    <source>
        <strain evidence="3">JCM15298</strain>
    </source>
</reference>
<dbReference type="InterPro" id="IPR036291">
    <property type="entry name" value="NAD(P)-bd_dom_sf"/>
</dbReference>
<dbReference type="EMBL" id="BCSY01000054">
    <property type="protein sequence ID" value="GAS96632.1"/>
    <property type="molecule type" value="Genomic_DNA"/>
</dbReference>
<dbReference type="PRINTS" id="PR00081">
    <property type="entry name" value="GDHRDH"/>
</dbReference>
<comment type="caution">
    <text evidence="2">The sequence shown here is derived from an EMBL/GenBank/DDBJ whole genome shotgun (WGS) entry which is preliminary data.</text>
</comment>
<dbReference type="SUPFAM" id="SSF51735">
    <property type="entry name" value="NAD(P)-binding Rossmann-fold domains"/>
    <property type="match status" value="1"/>
</dbReference>
<evidence type="ECO:0000256" key="1">
    <source>
        <dbReference type="ARBA" id="ARBA00023002"/>
    </source>
</evidence>
<evidence type="ECO:0000313" key="3">
    <source>
        <dbReference type="Proteomes" id="UP000069443"/>
    </source>
</evidence>
<dbReference type="Proteomes" id="UP000069443">
    <property type="component" value="Unassembled WGS sequence"/>
</dbReference>
<dbReference type="Gene3D" id="3.40.50.720">
    <property type="entry name" value="NAD(P)-binding Rossmann-like Domain"/>
    <property type="match status" value="1"/>
</dbReference>
<dbReference type="OrthoDB" id="3772961at2"/>
<organism evidence="2 3">
    <name type="scientific">Mycolicibacterium canariasense</name>
    <name type="common">Mycobacterium canariasense</name>
    <dbReference type="NCBI Taxonomy" id="228230"/>
    <lineage>
        <taxon>Bacteria</taxon>
        <taxon>Bacillati</taxon>
        <taxon>Actinomycetota</taxon>
        <taxon>Actinomycetes</taxon>
        <taxon>Mycobacteriales</taxon>
        <taxon>Mycobacteriaceae</taxon>
        <taxon>Mycolicibacterium</taxon>
    </lineage>
</organism>
<dbReference type="AlphaFoldDB" id="A0A117IAM8"/>
<evidence type="ECO:0000313" key="2">
    <source>
        <dbReference type="EMBL" id="GAS96632.1"/>
    </source>
</evidence>
<gene>
    <name evidence="2" type="ORF">RMCC_3598</name>
</gene>
<dbReference type="GO" id="GO:0016491">
    <property type="term" value="F:oxidoreductase activity"/>
    <property type="evidence" value="ECO:0007669"/>
    <property type="project" value="UniProtKB-KW"/>
</dbReference>
<sequence length="279" mass="30238">MAATTPKTIVITGASDGIGAAAARALNASGHHVVIVGRSEQKTEAIARELGVKYYLADFARLDDVRQLAADLTNAYERIDVLANNAGGVFGDPAKTIDGFEKTFQINHLAPFLLTSSLLPILIASRASVIQTSSIGARSGKVVIDDLDHDRDFTPVRAYGTAKLENILFTTELDRRYRAQGLASAAFHPGNVASNFAKESDSWLKYLAKAIRPFLITPDKGAAQLIWLATTAAGSEWTSGTYYEKFKPARRINPQANDAKLAQELWDRSEALLGIHQQP</sequence>
<keyword evidence="1" id="KW-0560">Oxidoreductase</keyword>
<dbReference type="PANTHER" id="PTHR43157">
    <property type="entry name" value="PHOSPHATIDYLINOSITOL-GLYCAN BIOSYNTHESIS CLASS F PROTEIN-RELATED"/>
    <property type="match status" value="1"/>
</dbReference>
<name>A0A117IAM8_MYCCR</name>
<dbReference type="InterPro" id="IPR002347">
    <property type="entry name" value="SDR_fam"/>
</dbReference>
<keyword evidence="3" id="KW-1185">Reference proteome</keyword>
<dbReference type="Pfam" id="PF00106">
    <property type="entry name" value="adh_short"/>
    <property type="match status" value="1"/>
</dbReference>
<dbReference type="RefSeq" id="WP_062657618.1">
    <property type="nucleotide sequence ID" value="NZ_BCSY01000054.1"/>
</dbReference>
<accession>A0A117IAM8</accession>
<proteinExistence type="predicted"/>